<dbReference type="OrthoDB" id="5414285at2759"/>
<dbReference type="Proteomes" id="UP000016924">
    <property type="component" value="Unassembled WGS sequence"/>
</dbReference>
<dbReference type="AlphaFoldDB" id="R7Z0T5"/>
<dbReference type="HOGENOM" id="CLU_073635_0_0_1"/>
<accession>R7Z0T5</accession>
<feature type="region of interest" description="Disordered" evidence="1">
    <location>
        <begin position="93"/>
        <end position="238"/>
    </location>
</feature>
<feature type="compositionally biased region" description="Basic and acidic residues" evidence="1">
    <location>
        <begin position="156"/>
        <end position="186"/>
    </location>
</feature>
<protein>
    <submittedName>
        <fullName evidence="3">Uncharacterized protein</fullName>
    </submittedName>
</protein>
<dbReference type="RefSeq" id="XP_007783137.1">
    <property type="nucleotide sequence ID" value="XM_007784947.1"/>
</dbReference>
<organism evidence="3 4">
    <name type="scientific">Coniosporium apollinis (strain CBS 100218)</name>
    <name type="common">Rock-inhabiting black yeast</name>
    <dbReference type="NCBI Taxonomy" id="1168221"/>
    <lineage>
        <taxon>Eukaryota</taxon>
        <taxon>Fungi</taxon>
        <taxon>Dikarya</taxon>
        <taxon>Ascomycota</taxon>
        <taxon>Pezizomycotina</taxon>
        <taxon>Dothideomycetes</taxon>
        <taxon>Dothideomycetes incertae sedis</taxon>
        <taxon>Coniosporium</taxon>
    </lineage>
</organism>
<name>R7Z0T5_CONA1</name>
<keyword evidence="2" id="KW-1133">Transmembrane helix</keyword>
<dbReference type="OMA" id="KNRNNRY"/>
<keyword evidence="2" id="KW-0812">Transmembrane</keyword>
<feature type="compositionally biased region" description="Low complexity" evidence="1">
    <location>
        <begin position="211"/>
        <end position="222"/>
    </location>
</feature>
<evidence type="ECO:0000313" key="4">
    <source>
        <dbReference type="Proteomes" id="UP000016924"/>
    </source>
</evidence>
<evidence type="ECO:0000256" key="1">
    <source>
        <dbReference type="SAM" id="MobiDB-lite"/>
    </source>
</evidence>
<keyword evidence="4" id="KW-1185">Reference proteome</keyword>
<dbReference type="EMBL" id="JH767590">
    <property type="protein sequence ID" value="EON67820.1"/>
    <property type="molecule type" value="Genomic_DNA"/>
</dbReference>
<dbReference type="eggNOG" id="ENOG502SGJ9">
    <property type="taxonomic scope" value="Eukaryota"/>
</dbReference>
<evidence type="ECO:0000256" key="2">
    <source>
        <dbReference type="SAM" id="Phobius"/>
    </source>
</evidence>
<keyword evidence="2" id="KW-0472">Membrane</keyword>
<dbReference type="GeneID" id="19904386"/>
<dbReference type="STRING" id="1168221.R7Z0T5"/>
<reference evidence="4" key="1">
    <citation type="submission" date="2012-06" db="EMBL/GenBank/DDBJ databases">
        <title>The genome sequence of Coniosporium apollinis CBS 100218.</title>
        <authorList>
            <consortium name="The Broad Institute Genome Sequencing Platform"/>
            <person name="Cuomo C."/>
            <person name="Gorbushina A."/>
            <person name="Noack S."/>
            <person name="Walker B."/>
            <person name="Young S.K."/>
            <person name="Zeng Q."/>
            <person name="Gargeya S."/>
            <person name="Fitzgerald M."/>
            <person name="Haas B."/>
            <person name="Abouelleil A."/>
            <person name="Alvarado L."/>
            <person name="Arachchi H.M."/>
            <person name="Berlin A.M."/>
            <person name="Chapman S.B."/>
            <person name="Goldberg J."/>
            <person name="Griggs A."/>
            <person name="Gujja S."/>
            <person name="Hansen M."/>
            <person name="Howarth C."/>
            <person name="Imamovic A."/>
            <person name="Larimer J."/>
            <person name="McCowan C."/>
            <person name="Montmayeur A."/>
            <person name="Murphy C."/>
            <person name="Neiman D."/>
            <person name="Pearson M."/>
            <person name="Priest M."/>
            <person name="Roberts A."/>
            <person name="Saif S."/>
            <person name="Shea T."/>
            <person name="Sisk P."/>
            <person name="Sykes S."/>
            <person name="Wortman J."/>
            <person name="Nusbaum C."/>
            <person name="Birren B."/>
        </authorList>
    </citation>
    <scope>NUCLEOTIDE SEQUENCE [LARGE SCALE GENOMIC DNA]</scope>
    <source>
        <strain evidence="4">CBS 100218</strain>
    </source>
</reference>
<proteinExistence type="predicted"/>
<gene>
    <name evidence="3" type="ORF">W97_07075</name>
</gene>
<feature type="compositionally biased region" description="Basic and acidic residues" evidence="1">
    <location>
        <begin position="110"/>
        <end position="124"/>
    </location>
</feature>
<feature type="transmembrane region" description="Helical" evidence="2">
    <location>
        <begin position="20"/>
        <end position="43"/>
    </location>
</feature>
<evidence type="ECO:0000313" key="3">
    <source>
        <dbReference type="EMBL" id="EON67820.1"/>
    </source>
</evidence>
<sequence>MAEPEGPEHDDHDRHDGGMSGWGLAIIVILILIALGALGWIIYGRLRARRLGLPPPSLNPFANRSTSTFPSPRTGGAFGWLSDKVRSLRNSRYASGAGYESTTSGARGRSRLDPDEAWDTRVGNEADVYGPGGYYEEQELGLHPAAANEGGRGRSRNRELDERYDEEMGRKPRQDPFGDTAERSDMSLRGVSPRPVETDTSYHGGGGGSGHQAKGSKSSGGSLDNSPTERRSMFTENM</sequence>
<feature type="compositionally biased region" description="Basic and acidic residues" evidence="1">
    <location>
        <begin position="227"/>
        <end position="238"/>
    </location>
</feature>